<protein>
    <submittedName>
        <fullName evidence="1">Uncharacterized protein</fullName>
    </submittedName>
</protein>
<evidence type="ECO:0000313" key="2">
    <source>
        <dbReference type="Proteomes" id="UP000294003"/>
    </source>
</evidence>
<comment type="caution">
    <text evidence="1">The sequence shown here is derived from an EMBL/GenBank/DDBJ whole genome shotgun (WGS) entry which is preliminary data.</text>
</comment>
<sequence>MELIPSPTLQCQKRLSLSAHSLHGGAALADWVGSTASSDAGWLRTAARVKVATNKLHWDGPVGAFRNNLCPTPRAGLHPQDDNSLAVLFEIIGPSSSRAQDISSPLMQNWTPIGAASPKLLGEISPFISSFEI</sequence>
<dbReference type="EMBL" id="QJNS01000483">
    <property type="protein sequence ID" value="RYO77246.1"/>
    <property type="molecule type" value="Genomic_DNA"/>
</dbReference>
<dbReference type="InterPro" id="IPR012341">
    <property type="entry name" value="6hp_glycosidase-like_sf"/>
</dbReference>
<organism evidence="1 2">
    <name type="scientific">Monosporascus cannonballus</name>
    <dbReference type="NCBI Taxonomy" id="155416"/>
    <lineage>
        <taxon>Eukaryota</taxon>
        <taxon>Fungi</taxon>
        <taxon>Dikarya</taxon>
        <taxon>Ascomycota</taxon>
        <taxon>Pezizomycotina</taxon>
        <taxon>Sordariomycetes</taxon>
        <taxon>Xylariomycetidae</taxon>
        <taxon>Xylariales</taxon>
        <taxon>Xylariales incertae sedis</taxon>
        <taxon>Monosporascus</taxon>
    </lineage>
</organism>
<name>A0ABY0GTU3_9PEZI</name>
<reference evidence="1 2" key="1">
    <citation type="submission" date="2018-06" db="EMBL/GenBank/DDBJ databases">
        <title>Complete Genomes of Monosporascus.</title>
        <authorList>
            <person name="Robinson A.J."/>
            <person name="Natvig D.O."/>
        </authorList>
    </citation>
    <scope>NUCLEOTIDE SEQUENCE [LARGE SCALE GENOMIC DNA]</scope>
    <source>
        <strain evidence="1 2">CBS 609.92</strain>
    </source>
</reference>
<keyword evidence="2" id="KW-1185">Reference proteome</keyword>
<dbReference type="Proteomes" id="UP000294003">
    <property type="component" value="Unassembled WGS sequence"/>
</dbReference>
<gene>
    <name evidence="1" type="ORF">DL762_009390</name>
</gene>
<dbReference type="Gene3D" id="1.50.10.10">
    <property type="match status" value="1"/>
</dbReference>
<dbReference type="PANTHER" id="PTHR34987">
    <property type="entry name" value="C, PUTATIVE (AFU_ORTHOLOGUE AFUA_3G02880)-RELATED"/>
    <property type="match status" value="1"/>
</dbReference>
<proteinExistence type="predicted"/>
<evidence type="ECO:0000313" key="1">
    <source>
        <dbReference type="EMBL" id="RYO77246.1"/>
    </source>
</evidence>
<accession>A0ABY0GTU3</accession>
<dbReference type="PANTHER" id="PTHR34987:SF6">
    <property type="entry name" value="ALPHA-L-RHAMNOSIDASE SIX-HAIRPIN GLYCOSIDASE DOMAIN-CONTAINING PROTEIN"/>
    <property type="match status" value="1"/>
</dbReference>